<evidence type="ECO:0000256" key="2">
    <source>
        <dbReference type="ARBA" id="ARBA00022670"/>
    </source>
</evidence>
<evidence type="ECO:0000256" key="3">
    <source>
        <dbReference type="ARBA" id="ARBA00022723"/>
    </source>
</evidence>
<feature type="domain" description="Peptidase S53" evidence="10">
    <location>
        <begin position="237"/>
        <end position="673"/>
    </location>
</feature>
<keyword evidence="5 8" id="KW-0720">Serine protease</keyword>
<feature type="active site" description="Charge relay system" evidence="8">
    <location>
        <position position="590"/>
    </location>
</feature>
<reference evidence="11" key="1">
    <citation type="journal article" date="2020" name="Stud. Mycol.">
        <title>101 Dothideomycetes genomes: a test case for predicting lifestyles and emergence of pathogens.</title>
        <authorList>
            <person name="Haridas S."/>
            <person name="Albert R."/>
            <person name="Binder M."/>
            <person name="Bloem J."/>
            <person name="Labutti K."/>
            <person name="Salamov A."/>
            <person name="Andreopoulos B."/>
            <person name="Baker S."/>
            <person name="Barry K."/>
            <person name="Bills G."/>
            <person name="Bluhm B."/>
            <person name="Cannon C."/>
            <person name="Castanera R."/>
            <person name="Culley D."/>
            <person name="Daum C."/>
            <person name="Ezra D."/>
            <person name="Gonzalez J."/>
            <person name="Henrissat B."/>
            <person name="Kuo A."/>
            <person name="Liang C."/>
            <person name="Lipzen A."/>
            <person name="Lutzoni F."/>
            <person name="Magnuson J."/>
            <person name="Mondo S."/>
            <person name="Nolan M."/>
            <person name="Ohm R."/>
            <person name="Pangilinan J."/>
            <person name="Park H.-J."/>
            <person name="Ramirez L."/>
            <person name="Alfaro M."/>
            <person name="Sun H."/>
            <person name="Tritt A."/>
            <person name="Yoshinaga Y."/>
            <person name="Zwiers L.-H."/>
            <person name="Turgeon B."/>
            <person name="Goodwin S."/>
            <person name="Spatafora J."/>
            <person name="Crous P."/>
            <person name="Grigoriev I."/>
        </authorList>
    </citation>
    <scope>NUCLEOTIDE SEQUENCE</scope>
    <source>
        <strain evidence="11">CBS 122681</strain>
    </source>
</reference>
<dbReference type="GO" id="GO:0004252">
    <property type="term" value="F:serine-type endopeptidase activity"/>
    <property type="evidence" value="ECO:0007669"/>
    <property type="project" value="UniProtKB-UniRule"/>
</dbReference>
<feature type="active site" description="Charge relay system" evidence="8">
    <location>
        <position position="316"/>
    </location>
</feature>
<dbReference type="SUPFAM" id="SSF52743">
    <property type="entry name" value="Subtilisin-like"/>
    <property type="match status" value="1"/>
</dbReference>
<keyword evidence="3 8" id="KW-0479">Metal-binding</keyword>
<evidence type="ECO:0000256" key="5">
    <source>
        <dbReference type="ARBA" id="ARBA00022825"/>
    </source>
</evidence>
<proteinExistence type="predicted"/>
<dbReference type="GO" id="GO:0006508">
    <property type="term" value="P:proteolysis"/>
    <property type="evidence" value="ECO:0007669"/>
    <property type="project" value="UniProtKB-KW"/>
</dbReference>
<gene>
    <name evidence="11" type="ORF">K491DRAFT_550699</name>
</gene>
<evidence type="ECO:0000256" key="1">
    <source>
        <dbReference type="ARBA" id="ARBA00004239"/>
    </source>
</evidence>
<dbReference type="PANTHER" id="PTHR14218">
    <property type="entry name" value="PROTEASE S8 TRIPEPTIDYL PEPTIDASE I CLN2"/>
    <property type="match status" value="1"/>
</dbReference>
<evidence type="ECO:0000256" key="4">
    <source>
        <dbReference type="ARBA" id="ARBA00022801"/>
    </source>
</evidence>
<feature type="active site" description="Charge relay system" evidence="8">
    <location>
        <position position="320"/>
    </location>
</feature>
<keyword evidence="4 8" id="KW-0378">Hydrolase</keyword>
<name>A0A6A6SS73_9PLEO</name>
<comment type="subcellular location">
    <subcellularLocation>
        <location evidence="1">Secreted</location>
        <location evidence="1">Extracellular space</location>
    </subcellularLocation>
</comment>
<evidence type="ECO:0000256" key="7">
    <source>
        <dbReference type="ARBA" id="ARBA00023145"/>
    </source>
</evidence>
<evidence type="ECO:0000256" key="8">
    <source>
        <dbReference type="PROSITE-ProRule" id="PRU01032"/>
    </source>
</evidence>
<dbReference type="GO" id="GO:0046872">
    <property type="term" value="F:metal ion binding"/>
    <property type="evidence" value="ECO:0007669"/>
    <property type="project" value="UniProtKB-UniRule"/>
</dbReference>
<accession>A0A6A6SS73</accession>
<dbReference type="GO" id="GO:0005576">
    <property type="term" value="C:extracellular region"/>
    <property type="evidence" value="ECO:0007669"/>
    <property type="project" value="UniProtKB-SubCell"/>
</dbReference>
<dbReference type="AlphaFoldDB" id="A0A6A6SS73"/>
<sequence>LNSLVAVAALAARILANPVVGGHDRHDIPASHVLHERHATHWHEHWSKRSRVHGEAVLPVRIGLAQSNRQAGHDRLMEISDPASENYGHHLTATEVAELFAPSQDSVEIVTDWLTESGIAASRVSQSMNKQWIQFDAETDELEALLYTEYFVWEDQNGSSDISCEAYHVPINVRPHLDYITPGIRMRAKIRREKPGLVPLPKEQAEKLSKRHSLATQGTMAAISGPGVINATNCDQYVTAACIRAQYGLPNGTRATPGNELGIYESDNDHYSRADLDVYWSTLEPYIPNGTYPEERLVDGAVGAVEEDFTVGWGEESDLDFQAAWPLIWPQKTVLFQEDDQYYETNNQDSVDNSSFPGFWNTFYDAIDGSYCDYSAYNETGDCTTDACRDPVYPDLNPGGYKGSRQCGVYKPTNVISLSYAFGENLLPANYLKRQCDEILKLALQGSTILVSSGDGGVGGLQNCPGEHHQIFHPLTPGSCPYALSVGSTEIDRAADGTLYEVPTTRFGSGGGFSNVFATPDYQKDQVDAYFRTATLNFTGYTQFVDGNNFSSVTSGLYHIGGRGAPDVSAIGDRFVIYFNGTWNTVGGTSVSAPVWGAILTLVNEERLARNKSTLGFVHPLLYRHPEVFNDITTGFNPGCNASYSNGFPATKGWDPVSGLGTPIFPKLLDVLL</sequence>
<evidence type="ECO:0000313" key="11">
    <source>
        <dbReference type="EMBL" id="KAF2650626.1"/>
    </source>
</evidence>
<evidence type="ECO:0000256" key="9">
    <source>
        <dbReference type="SAM" id="SignalP"/>
    </source>
</evidence>
<feature type="signal peptide" evidence="9">
    <location>
        <begin position="1"/>
        <end position="16"/>
    </location>
</feature>
<dbReference type="InterPro" id="IPR030400">
    <property type="entry name" value="Sedolisin_dom"/>
</dbReference>
<organism evidence="11 12">
    <name type="scientific">Lophiostoma macrostomum CBS 122681</name>
    <dbReference type="NCBI Taxonomy" id="1314788"/>
    <lineage>
        <taxon>Eukaryota</taxon>
        <taxon>Fungi</taxon>
        <taxon>Dikarya</taxon>
        <taxon>Ascomycota</taxon>
        <taxon>Pezizomycotina</taxon>
        <taxon>Dothideomycetes</taxon>
        <taxon>Pleosporomycetidae</taxon>
        <taxon>Pleosporales</taxon>
        <taxon>Lophiostomataceae</taxon>
        <taxon>Lophiostoma</taxon>
    </lineage>
</organism>
<dbReference type="OrthoDB" id="409122at2759"/>
<dbReference type="Pfam" id="PF09286">
    <property type="entry name" value="Pro-kuma_activ"/>
    <property type="match status" value="1"/>
</dbReference>
<dbReference type="InterPro" id="IPR050819">
    <property type="entry name" value="Tripeptidyl-peptidase_I"/>
</dbReference>
<dbReference type="PANTHER" id="PTHR14218:SF19">
    <property type="entry name" value="SERINE PROTEASE AORO, PUTATIVE (AFU_ORTHOLOGUE AFUA_6G10250)-RELATED"/>
    <property type="match status" value="1"/>
</dbReference>
<dbReference type="InterPro" id="IPR015366">
    <property type="entry name" value="S53_propep"/>
</dbReference>
<feature type="chain" id="PRO_5025330924" evidence="9">
    <location>
        <begin position="17"/>
        <end position="673"/>
    </location>
</feature>
<feature type="binding site" evidence="8">
    <location>
        <position position="655"/>
    </location>
    <ligand>
        <name>Ca(2+)</name>
        <dbReference type="ChEBI" id="CHEBI:29108"/>
    </ligand>
</feature>
<protein>
    <submittedName>
        <fullName evidence="11">Putative Tripeptidyl-peptidase sed1</fullName>
    </submittedName>
</protein>
<keyword evidence="7" id="KW-0865">Zymogen</keyword>
<dbReference type="SMART" id="SM00944">
    <property type="entry name" value="Pro-kuma_activ"/>
    <property type="match status" value="1"/>
</dbReference>
<dbReference type="Gene3D" id="3.40.50.200">
    <property type="entry name" value="Peptidase S8/S53 domain"/>
    <property type="match status" value="1"/>
</dbReference>
<dbReference type="Proteomes" id="UP000799324">
    <property type="component" value="Unassembled WGS sequence"/>
</dbReference>
<dbReference type="InterPro" id="IPR036852">
    <property type="entry name" value="Peptidase_S8/S53_dom_sf"/>
</dbReference>
<dbReference type="SUPFAM" id="SSF54897">
    <property type="entry name" value="Protease propeptides/inhibitors"/>
    <property type="match status" value="1"/>
</dbReference>
<feature type="non-terminal residue" evidence="11">
    <location>
        <position position="673"/>
    </location>
</feature>
<feature type="binding site" evidence="8">
    <location>
        <position position="632"/>
    </location>
    <ligand>
        <name>Ca(2+)</name>
        <dbReference type="ChEBI" id="CHEBI:29108"/>
    </ligand>
</feature>
<evidence type="ECO:0000259" key="10">
    <source>
        <dbReference type="PROSITE" id="PS51695"/>
    </source>
</evidence>
<dbReference type="GO" id="GO:0008240">
    <property type="term" value="F:tripeptidyl-peptidase activity"/>
    <property type="evidence" value="ECO:0007669"/>
    <property type="project" value="TreeGrafter"/>
</dbReference>
<dbReference type="CDD" id="cd04056">
    <property type="entry name" value="Peptidases_S53"/>
    <property type="match status" value="1"/>
</dbReference>
<evidence type="ECO:0000256" key="6">
    <source>
        <dbReference type="ARBA" id="ARBA00022837"/>
    </source>
</evidence>
<dbReference type="EMBL" id="MU004449">
    <property type="protein sequence ID" value="KAF2650626.1"/>
    <property type="molecule type" value="Genomic_DNA"/>
</dbReference>
<feature type="non-terminal residue" evidence="11">
    <location>
        <position position="1"/>
    </location>
</feature>
<keyword evidence="2 8" id="KW-0645">Protease</keyword>
<dbReference type="CDD" id="cd11377">
    <property type="entry name" value="Pro-peptidase_S53"/>
    <property type="match status" value="1"/>
</dbReference>
<comment type="cofactor">
    <cofactor evidence="8">
        <name>Ca(2+)</name>
        <dbReference type="ChEBI" id="CHEBI:29108"/>
    </cofactor>
    <text evidence="8">Binds 1 Ca(2+) ion per subunit.</text>
</comment>
<keyword evidence="12" id="KW-1185">Reference proteome</keyword>
<feature type="binding site" evidence="8">
    <location>
        <position position="653"/>
    </location>
    <ligand>
        <name>Ca(2+)</name>
        <dbReference type="ChEBI" id="CHEBI:29108"/>
    </ligand>
</feature>
<evidence type="ECO:0000313" key="12">
    <source>
        <dbReference type="Proteomes" id="UP000799324"/>
    </source>
</evidence>
<feature type="binding site" evidence="8">
    <location>
        <position position="631"/>
    </location>
    <ligand>
        <name>Ca(2+)</name>
        <dbReference type="ChEBI" id="CHEBI:29108"/>
    </ligand>
</feature>
<dbReference type="PROSITE" id="PS51695">
    <property type="entry name" value="SEDOLISIN"/>
    <property type="match status" value="1"/>
</dbReference>
<keyword evidence="6 8" id="KW-0106">Calcium</keyword>
<keyword evidence="9" id="KW-0732">Signal</keyword>